<dbReference type="PATRIC" id="fig|1365250.3.peg.5164"/>
<proteinExistence type="predicted"/>
<comment type="caution">
    <text evidence="1">The sequence shown here is derived from an EMBL/GenBank/DDBJ whole genome shotgun (WGS) entry which is preliminary data.</text>
</comment>
<dbReference type="EMBL" id="AUYB01000158">
    <property type="protein sequence ID" value="KZN29765.1"/>
    <property type="molecule type" value="Genomic_DNA"/>
</dbReference>
<sequence>MRFCSEQEDVIGFDSRYEFAGKKALATKVASAFNSLGSID</sequence>
<name>A0A161ZRS8_9GAMM</name>
<organism evidence="1 2">
    <name type="scientific">Pseudoalteromonas luteoviolacea DSM 6061</name>
    <dbReference type="NCBI Taxonomy" id="1365250"/>
    <lineage>
        <taxon>Bacteria</taxon>
        <taxon>Pseudomonadati</taxon>
        <taxon>Pseudomonadota</taxon>
        <taxon>Gammaproteobacteria</taxon>
        <taxon>Alteromonadales</taxon>
        <taxon>Pseudoalteromonadaceae</taxon>
        <taxon>Pseudoalteromonas</taxon>
    </lineage>
</organism>
<dbReference type="Proteomes" id="UP000076643">
    <property type="component" value="Unassembled WGS sequence"/>
</dbReference>
<evidence type="ECO:0000313" key="2">
    <source>
        <dbReference type="Proteomes" id="UP000076643"/>
    </source>
</evidence>
<dbReference type="AlphaFoldDB" id="A0A161ZRS8"/>
<keyword evidence="2" id="KW-1185">Reference proteome</keyword>
<accession>A0A161ZRS8</accession>
<reference evidence="1 2" key="1">
    <citation type="submission" date="2013-07" db="EMBL/GenBank/DDBJ databases">
        <title>Comparative Genomic and Metabolomic Analysis of Twelve Strains of Pseudoalteromonas luteoviolacea.</title>
        <authorList>
            <person name="Vynne N.G."/>
            <person name="Mansson M."/>
            <person name="Gram L."/>
        </authorList>
    </citation>
    <scope>NUCLEOTIDE SEQUENCE [LARGE SCALE GENOMIC DNA]</scope>
    <source>
        <strain evidence="1 2">DSM 6061</strain>
    </source>
</reference>
<evidence type="ECO:0000313" key="1">
    <source>
        <dbReference type="EMBL" id="KZN29765.1"/>
    </source>
</evidence>
<protein>
    <submittedName>
        <fullName evidence="1">Uncharacterized protein</fullName>
    </submittedName>
</protein>
<gene>
    <name evidence="1" type="ORF">N475_05560</name>
</gene>